<feature type="transmembrane region" description="Helical" evidence="1">
    <location>
        <begin position="9"/>
        <end position="27"/>
    </location>
</feature>
<sequence>MNYLKFSKFLYLAFAIFLIYDVFKTWSIDRSRAYLSLFLMAIAIFMFFFRRRFENKGNNSK</sequence>
<accession>A0A090WWQ5</accession>
<organism evidence="3 4">
    <name type="scientific">Algibacter lectus</name>
    <dbReference type="NCBI Taxonomy" id="221126"/>
    <lineage>
        <taxon>Bacteria</taxon>
        <taxon>Pseudomonadati</taxon>
        <taxon>Bacteroidota</taxon>
        <taxon>Flavobacteriia</taxon>
        <taxon>Flavobacteriales</taxon>
        <taxon>Flavobacteriaceae</taxon>
        <taxon>Algibacter</taxon>
    </lineage>
</organism>
<dbReference type="STRING" id="221126.SAMN04489722_11216"/>
<dbReference type="AlphaFoldDB" id="A0A090WWQ5"/>
<name>A0A090WWQ5_9FLAO</name>
<dbReference type="OrthoDB" id="1151040at2"/>
<evidence type="ECO:0000313" key="3">
    <source>
        <dbReference type="EMBL" id="GAL81530.1"/>
    </source>
</evidence>
<proteinExistence type="predicted"/>
<dbReference type="EMBL" id="BBNQ01000014">
    <property type="protein sequence ID" value="GAL63802.1"/>
    <property type="molecule type" value="Genomic_DNA"/>
</dbReference>
<keyword evidence="1" id="KW-0812">Transmembrane</keyword>
<evidence type="ECO:0000313" key="2">
    <source>
        <dbReference type="EMBL" id="GAL63802.1"/>
    </source>
</evidence>
<keyword evidence="1" id="KW-1133">Transmembrane helix</keyword>
<reference evidence="4 5" key="1">
    <citation type="journal article" date="2014" name="Genome Announc.">
        <title>Draft Genome Sequences of Marine Flavobacterium Algibacter lectus Strains SS8 and NR4.</title>
        <authorList>
            <person name="Takatani N."/>
            <person name="Nakanishi M."/>
            <person name="Meirelles P."/>
            <person name="Mino S."/>
            <person name="Suda W."/>
            <person name="Oshima K."/>
            <person name="Hattori M."/>
            <person name="Ohkuma M."/>
            <person name="Hosokawa M."/>
            <person name="Miyashita K."/>
            <person name="Thompson F.L."/>
            <person name="Niwa A."/>
            <person name="Sawabe T."/>
            <person name="Sawabe T."/>
        </authorList>
    </citation>
    <scope>NUCLEOTIDE SEQUENCE [LARGE SCALE GENOMIC DNA]</scope>
    <source>
        <strain evidence="3">JCM 19274</strain>
        <strain evidence="2 5">JCM 19300</strain>
        <strain evidence="4">JCM19274</strain>
    </source>
</reference>
<dbReference type="Proteomes" id="UP000029644">
    <property type="component" value="Unassembled WGS sequence"/>
</dbReference>
<gene>
    <name evidence="3" type="ORF">JCM19274_1757</name>
    <name evidence="2" type="ORF">JCM19300_2057</name>
</gene>
<keyword evidence="1" id="KW-0472">Membrane</keyword>
<dbReference type="EMBL" id="BBNU01000016">
    <property type="protein sequence ID" value="GAL81530.1"/>
    <property type="molecule type" value="Genomic_DNA"/>
</dbReference>
<evidence type="ECO:0000313" key="5">
    <source>
        <dbReference type="Proteomes" id="UP000029644"/>
    </source>
</evidence>
<dbReference type="Proteomes" id="UP000029643">
    <property type="component" value="Unassembled WGS sequence"/>
</dbReference>
<evidence type="ECO:0000313" key="4">
    <source>
        <dbReference type="Proteomes" id="UP000029643"/>
    </source>
</evidence>
<protein>
    <submittedName>
        <fullName evidence="3">Uncharacterized protein</fullName>
    </submittedName>
</protein>
<evidence type="ECO:0000256" key="1">
    <source>
        <dbReference type="SAM" id="Phobius"/>
    </source>
</evidence>
<feature type="transmembrane region" description="Helical" evidence="1">
    <location>
        <begin position="33"/>
        <end position="49"/>
    </location>
</feature>
<comment type="caution">
    <text evidence="3">The sequence shown here is derived from an EMBL/GenBank/DDBJ whole genome shotgun (WGS) entry which is preliminary data.</text>
</comment>